<evidence type="ECO:0000256" key="4">
    <source>
        <dbReference type="ARBA" id="ARBA00022763"/>
    </source>
</evidence>
<dbReference type="InterPro" id="IPR004609">
    <property type="entry name" value="ATP-dep_DNA_helicase_RecG"/>
</dbReference>
<dbReference type="InterPro" id="IPR001650">
    <property type="entry name" value="Helicase_C-like"/>
</dbReference>
<evidence type="ECO:0000259" key="16">
    <source>
        <dbReference type="PROSITE" id="PS51192"/>
    </source>
</evidence>
<dbReference type="Gene3D" id="2.40.50.140">
    <property type="entry name" value="Nucleic acid-binding proteins"/>
    <property type="match status" value="1"/>
</dbReference>
<keyword evidence="6 15" id="KW-0347">Helicase</keyword>
<evidence type="ECO:0000256" key="5">
    <source>
        <dbReference type="ARBA" id="ARBA00022801"/>
    </source>
</evidence>
<dbReference type="SMART" id="SM00487">
    <property type="entry name" value="DEXDc"/>
    <property type="match status" value="1"/>
</dbReference>
<keyword evidence="19" id="KW-1185">Reference proteome</keyword>
<dbReference type="PANTHER" id="PTHR47964">
    <property type="entry name" value="ATP-DEPENDENT DNA HELICASE HOMOLOG RECG, CHLOROPLASTIC"/>
    <property type="match status" value="1"/>
</dbReference>
<keyword evidence="9 15" id="KW-0233">DNA recombination</keyword>
<dbReference type="GO" id="GO:0006281">
    <property type="term" value="P:DNA repair"/>
    <property type="evidence" value="ECO:0007669"/>
    <property type="project" value="UniProtKB-UniRule"/>
</dbReference>
<keyword evidence="4 15" id="KW-0227">DNA damage</keyword>
<dbReference type="GO" id="GO:0016887">
    <property type="term" value="F:ATP hydrolysis activity"/>
    <property type="evidence" value="ECO:0007669"/>
    <property type="project" value="RHEA"/>
</dbReference>
<evidence type="ECO:0000256" key="14">
    <source>
        <dbReference type="ARBA" id="ARBA00048988"/>
    </source>
</evidence>
<feature type="domain" description="Helicase ATP-binding" evidence="16">
    <location>
        <begin position="281"/>
        <end position="442"/>
    </location>
</feature>
<dbReference type="SMART" id="SM00490">
    <property type="entry name" value="HELICc"/>
    <property type="match status" value="1"/>
</dbReference>
<proteinExistence type="inferred from homology"/>
<dbReference type="InterPro" id="IPR014001">
    <property type="entry name" value="Helicase_ATP-bd"/>
</dbReference>
<comment type="similarity">
    <text evidence="1 15">Belongs to the helicase family. RecG subfamily.</text>
</comment>
<protein>
    <recommendedName>
        <fullName evidence="2 15">ATP-dependent DNA helicase RecG</fullName>
        <ecNumber evidence="13 15">5.6.2.4</ecNumber>
    </recommendedName>
</protein>
<dbReference type="NCBIfam" id="TIGR00643">
    <property type="entry name" value="recG"/>
    <property type="match status" value="1"/>
</dbReference>
<dbReference type="Pfam" id="PF00271">
    <property type="entry name" value="Helicase_C"/>
    <property type="match status" value="1"/>
</dbReference>
<evidence type="ECO:0000256" key="7">
    <source>
        <dbReference type="ARBA" id="ARBA00022840"/>
    </source>
</evidence>
<dbReference type="PANTHER" id="PTHR47964:SF1">
    <property type="entry name" value="ATP-DEPENDENT DNA HELICASE HOMOLOG RECG, CHLOROPLASTIC"/>
    <property type="match status" value="1"/>
</dbReference>
<dbReference type="InterPro" id="IPR012340">
    <property type="entry name" value="NA-bd_OB-fold"/>
</dbReference>
<dbReference type="OrthoDB" id="9804325at2"/>
<dbReference type="PROSITE" id="PS51194">
    <property type="entry name" value="HELICASE_CTER"/>
    <property type="match status" value="1"/>
</dbReference>
<reference evidence="18 19" key="1">
    <citation type="submission" date="2014-03" db="EMBL/GenBank/DDBJ databases">
        <title>The draft genome sequence of Thalassospira mesophila JCM 18969.</title>
        <authorList>
            <person name="Lai Q."/>
            <person name="Shao Z."/>
        </authorList>
    </citation>
    <scope>NUCLEOTIDE SEQUENCE [LARGE SCALE GENOMIC DNA]</scope>
    <source>
        <strain evidence="18 19">JCM 18969</strain>
    </source>
</reference>
<keyword evidence="5 15" id="KW-0378">Hydrolase</keyword>
<dbReference type="NCBIfam" id="NF008164">
    <property type="entry name" value="PRK10917.1-2"/>
    <property type="match status" value="1"/>
</dbReference>
<dbReference type="InterPro" id="IPR027417">
    <property type="entry name" value="P-loop_NTPase"/>
</dbReference>
<evidence type="ECO:0000256" key="10">
    <source>
        <dbReference type="ARBA" id="ARBA00023204"/>
    </source>
</evidence>
<evidence type="ECO:0000256" key="11">
    <source>
        <dbReference type="ARBA" id="ARBA00023235"/>
    </source>
</evidence>
<dbReference type="CDD" id="cd17992">
    <property type="entry name" value="DEXHc_RecG"/>
    <property type="match status" value="1"/>
</dbReference>
<comment type="catalytic activity">
    <reaction evidence="14 15">
        <text>ATP + H2O = ADP + phosphate + H(+)</text>
        <dbReference type="Rhea" id="RHEA:13065"/>
        <dbReference type="ChEBI" id="CHEBI:15377"/>
        <dbReference type="ChEBI" id="CHEBI:15378"/>
        <dbReference type="ChEBI" id="CHEBI:30616"/>
        <dbReference type="ChEBI" id="CHEBI:43474"/>
        <dbReference type="ChEBI" id="CHEBI:456216"/>
        <dbReference type="EC" id="5.6.2.4"/>
    </reaction>
</comment>
<dbReference type="NCBIfam" id="NF008165">
    <property type="entry name" value="PRK10917.1-3"/>
    <property type="match status" value="1"/>
</dbReference>
<dbReference type="InterPro" id="IPR033454">
    <property type="entry name" value="RecG_wedge"/>
</dbReference>
<keyword evidence="10 15" id="KW-0234">DNA repair</keyword>
<evidence type="ECO:0000256" key="1">
    <source>
        <dbReference type="ARBA" id="ARBA00007504"/>
    </source>
</evidence>
<evidence type="ECO:0000256" key="3">
    <source>
        <dbReference type="ARBA" id="ARBA00022741"/>
    </source>
</evidence>
<dbReference type="EMBL" id="JFKA01000005">
    <property type="protein sequence ID" value="OSQ37815.1"/>
    <property type="molecule type" value="Genomic_DNA"/>
</dbReference>
<dbReference type="GO" id="GO:0043138">
    <property type="term" value="F:3'-5' DNA helicase activity"/>
    <property type="evidence" value="ECO:0007669"/>
    <property type="project" value="UniProtKB-EC"/>
</dbReference>
<dbReference type="GO" id="GO:0005524">
    <property type="term" value="F:ATP binding"/>
    <property type="evidence" value="ECO:0007669"/>
    <property type="project" value="UniProtKB-KW"/>
</dbReference>
<dbReference type="GO" id="GO:0006310">
    <property type="term" value="P:DNA recombination"/>
    <property type="evidence" value="ECO:0007669"/>
    <property type="project" value="UniProtKB-UniRule"/>
</dbReference>
<gene>
    <name evidence="18" type="ORF">TMES_12485</name>
</gene>
<keyword evidence="8" id="KW-0238">DNA-binding</keyword>
<dbReference type="RefSeq" id="WP_085583022.1">
    <property type="nucleotide sequence ID" value="NZ_JFKA01000005.1"/>
</dbReference>
<feature type="domain" description="Helicase C-terminal" evidence="17">
    <location>
        <begin position="461"/>
        <end position="621"/>
    </location>
</feature>
<dbReference type="SUPFAM" id="SSF50249">
    <property type="entry name" value="Nucleic acid-binding proteins"/>
    <property type="match status" value="1"/>
</dbReference>
<evidence type="ECO:0000256" key="13">
    <source>
        <dbReference type="ARBA" id="ARBA00034808"/>
    </source>
</evidence>
<dbReference type="NCBIfam" id="NF008168">
    <property type="entry name" value="PRK10917.2-2"/>
    <property type="match status" value="1"/>
</dbReference>
<evidence type="ECO:0000256" key="9">
    <source>
        <dbReference type="ARBA" id="ARBA00023172"/>
    </source>
</evidence>
<organism evidence="18 19">
    <name type="scientific">Thalassospira mesophila</name>
    <dbReference type="NCBI Taxonomy" id="1293891"/>
    <lineage>
        <taxon>Bacteria</taxon>
        <taxon>Pseudomonadati</taxon>
        <taxon>Pseudomonadota</taxon>
        <taxon>Alphaproteobacteria</taxon>
        <taxon>Rhodospirillales</taxon>
        <taxon>Thalassospiraceae</taxon>
        <taxon>Thalassospira</taxon>
    </lineage>
</organism>
<dbReference type="InterPro" id="IPR011545">
    <property type="entry name" value="DEAD/DEAH_box_helicase_dom"/>
</dbReference>
<evidence type="ECO:0000259" key="17">
    <source>
        <dbReference type="PROSITE" id="PS51194"/>
    </source>
</evidence>
<keyword evidence="11" id="KW-0413">Isomerase</keyword>
<evidence type="ECO:0000313" key="18">
    <source>
        <dbReference type="EMBL" id="OSQ37815.1"/>
    </source>
</evidence>
<dbReference type="Pfam" id="PF19833">
    <property type="entry name" value="RecG_dom3_C"/>
    <property type="match status" value="1"/>
</dbReference>
<dbReference type="Pfam" id="PF00270">
    <property type="entry name" value="DEAD"/>
    <property type="match status" value="1"/>
</dbReference>
<dbReference type="GO" id="GO:0003677">
    <property type="term" value="F:DNA binding"/>
    <property type="evidence" value="ECO:0007669"/>
    <property type="project" value="UniProtKB-KW"/>
</dbReference>
<comment type="catalytic activity">
    <reaction evidence="12 15">
        <text>Couples ATP hydrolysis with the unwinding of duplex DNA by translocating in the 3'-5' direction.</text>
        <dbReference type="EC" id="5.6.2.4"/>
    </reaction>
</comment>
<keyword evidence="7 15" id="KW-0067">ATP-binding</keyword>
<dbReference type="EC" id="5.6.2.4" evidence="13 15"/>
<dbReference type="PROSITE" id="PS51192">
    <property type="entry name" value="HELICASE_ATP_BIND_1"/>
    <property type="match status" value="1"/>
</dbReference>
<evidence type="ECO:0000256" key="12">
    <source>
        <dbReference type="ARBA" id="ARBA00034617"/>
    </source>
</evidence>
<comment type="function">
    <text evidence="15">Plays a critical role in recombination and DNA repair. Helps process Holliday junction intermediates to mature products by catalyzing branch migration. Has replication fork regression activity, unwinds stalled or blocked replication forks to make a HJ that can be resolved. Has a DNA unwinding activity characteristic of a DNA helicase with 3'-5' polarity.</text>
</comment>
<evidence type="ECO:0000256" key="2">
    <source>
        <dbReference type="ARBA" id="ARBA00017846"/>
    </source>
</evidence>
<evidence type="ECO:0000256" key="15">
    <source>
        <dbReference type="RuleBase" id="RU363016"/>
    </source>
</evidence>
<dbReference type="AlphaFoldDB" id="A0A1Y2KZC7"/>
<name>A0A1Y2KZC7_9PROT</name>
<evidence type="ECO:0000313" key="19">
    <source>
        <dbReference type="Proteomes" id="UP000193391"/>
    </source>
</evidence>
<comment type="caution">
    <text evidence="18">The sequence shown here is derived from an EMBL/GenBank/DDBJ whole genome shotgun (WGS) entry which is preliminary data.</text>
</comment>
<keyword evidence="3 15" id="KW-0547">Nucleotide-binding</keyword>
<accession>A0A1Y2KZC7</accession>
<evidence type="ECO:0000256" key="8">
    <source>
        <dbReference type="ARBA" id="ARBA00023125"/>
    </source>
</evidence>
<dbReference type="Proteomes" id="UP000193391">
    <property type="component" value="Unassembled WGS sequence"/>
</dbReference>
<evidence type="ECO:0000256" key="6">
    <source>
        <dbReference type="ARBA" id="ARBA00022806"/>
    </source>
</evidence>
<sequence>MRPEILFPLFAEIDSLPGIGPRLKPLVERLIGGAHLVDLLWHLPTGLIDRRFSPPLTETIDGAIVTLDVFVERHEPSPDRRRPYRIICRTDDGFVTLVFFNARGKYLNEVLPEGEKRIISGKIDHYRGEYQITHPDRIGTEAERDAIQTVEPVYPMSAGVTGKTLTKAIQSALSHVPDLPEWHDPALQKRHGWPDFKTALFQVHKPEDDRDLLPDHAARNRLAYDELLANQLALTLIRAKMKKLGGRSIAGDGGLRRQLGEQLPFSLTGAQQRALKDINDDMASTGRMLRLLQGDVGSGKTVVALMAMLNAVETGRQAALMAPTEILARQHFETIAPMLEKIGVTCTLLTGRDKGKARQKILDGLASGEFAVAVGTHALFQDSVAFHDLAFAVVDEQHRFGVHQRLMLAGKGTAVDVLVMTATPIPRTLTLTAFGDMEVSRLDEKPPGRLPVDTRVLPIDKVEDVTAGIGRAMRQGAKIYWVCPLVEDSEIIDLQAAEERHRILVDQFGEGRVGLVHGKMKGKDKDIVMDRFAHGDLSILVATTVIEVGVNVPEATIMVIEHAERFGLAQLHQLRGRIGRGSGASTCLLLYGAPLGEMSKARLKIMRETEDGFIIAEEDLRLRGAGEVLGTRQSGLQAYRLANLDLHGDLLAIARDDARLIVDRDPDLQSPRGQSLRFLLYLFERDEAVRYFRSG</sequence>
<dbReference type="InterPro" id="IPR045562">
    <property type="entry name" value="RecG_dom3_C"/>
</dbReference>
<dbReference type="STRING" id="1293891.TMES_12485"/>
<dbReference type="Gene3D" id="3.40.50.300">
    <property type="entry name" value="P-loop containing nucleotide triphosphate hydrolases"/>
    <property type="match status" value="2"/>
</dbReference>
<dbReference type="Pfam" id="PF17191">
    <property type="entry name" value="RecG_wedge"/>
    <property type="match status" value="1"/>
</dbReference>
<dbReference type="CDD" id="cd04488">
    <property type="entry name" value="RecG_wedge_OBF"/>
    <property type="match status" value="1"/>
</dbReference>
<dbReference type="SUPFAM" id="SSF52540">
    <property type="entry name" value="P-loop containing nucleoside triphosphate hydrolases"/>
    <property type="match status" value="2"/>
</dbReference>
<dbReference type="InterPro" id="IPR047112">
    <property type="entry name" value="RecG/Mfd"/>
</dbReference>